<keyword evidence="3" id="KW-1133">Transmembrane helix</keyword>
<evidence type="ECO:0000313" key="6">
    <source>
        <dbReference type="EMBL" id="AZQ65531.1"/>
    </source>
</evidence>
<keyword evidence="3" id="KW-0472">Membrane</keyword>
<feature type="domain" description="Multidrug resistance protein MdtA-like barrel-sandwich hybrid" evidence="4">
    <location>
        <begin position="71"/>
        <end position="212"/>
    </location>
</feature>
<dbReference type="InterPro" id="IPR058625">
    <property type="entry name" value="MdtA-like_BSH"/>
</dbReference>
<dbReference type="RefSeq" id="WP_126620331.1">
    <property type="nucleotide sequence ID" value="NZ_CP034563.1"/>
</dbReference>
<dbReference type="KEGG" id="fll:EI427_25295"/>
<dbReference type="OrthoDB" id="9801814at2"/>
<evidence type="ECO:0000256" key="1">
    <source>
        <dbReference type="ARBA" id="ARBA00009477"/>
    </source>
</evidence>
<gene>
    <name evidence="6" type="ORF">EI427_25295</name>
</gene>
<dbReference type="PANTHER" id="PTHR30158:SF23">
    <property type="entry name" value="MULTIDRUG RESISTANCE PROTEIN MEXA"/>
    <property type="match status" value="1"/>
</dbReference>
<evidence type="ECO:0000256" key="3">
    <source>
        <dbReference type="SAM" id="Phobius"/>
    </source>
</evidence>
<sequence>MFNLEMSSLKRKVNQLFIFFFFLIILFYLPSCSDNKVDREDHIETYPVFKTTTTNISSYVSYPTQIQGTEEVEIRSKISGYISKVFIDEGDYVKKNQLLFKIEANTLEQDAFAAEAAIKTAEAKVNQAEIEIEKLEPLVERDIISNVELRTAKANLASLKAQLNQAKSTYKSIVVNKDYTYIKSPTSGFIGRLNLKVGALVSPNDANPLSTISDTKNIHAYFSMNEDNLYDLIKGLNGNTLDDKINFLPKVYFEASNGEIYNKQGALNATSGKIESKTGAIQLRALFDNSEYSLLSGSSGKIRIPVYYSNVITIPMSSTFDLQGQKCVYVLSKDNILIAKSVEVLDQVERQYIIGEGLNSGEIILAEGVNKVRPNMVIKPNYVDMSNIILSFNTVFK</sequence>
<dbReference type="GO" id="GO:0046677">
    <property type="term" value="P:response to antibiotic"/>
    <property type="evidence" value="ECO:0007669"/>
    <property type="project" value="TreeGrafter"/>
</dbReference>
<organism evidence="6 7">
    <name type="scientific">Flammeovirga pectinis</name>
    <dbReference type="NCBI Taxonomy" id="2494373"/>
    <lineage>
        <taxon>Bacteria</taxon>
        <taxon>Pseudomonadati</taxon>
        <taxon>Bacteroidota</taxon>
        <taxon>Cytophagia</taxon>
        <taxon>Cytophagales</taxon>
        <taxon>Flammeovirgaceae</taxon>
        <taxon>Flammeovirga</taxon>
    </lineage>
</organism>
<dbReference type="InterPro" id="IPR006143">
    <property type="entry name" value="RND_pump_MFP"/>
</dbReference>
<dbReference type="GO" id="GO:0030313">
    <property type="term" value="C:cell envelope"/>
    <property type="evidence" value="ECO:0007669"/>
    <property type="project" value="UniProtKB-SubCell"/>
</dbReference>
<dbReference type="Gene3D" id="1.10.287.470">
    <property type="entry name" value="Helix hairpin bin"/>
    <property type="match status" value="1"/>
</dbReference>
<dbReference type="Gene3D" id="2.40.30.170">
    <property type="match status" value="1"/>
</dbReference>
<evidence type="ECO:0000259" key="5">
    <source>
        <dbReference type="Pfam" id="PF25944"/>
    </source>
</evidence>
<dbReference type="PANTHER" id="PTHR30158">
    <property type="entry name" value="ACRA/E-RELATED COMPONENT OF DRUG EFFLUX TRANSPORTER"/>
    <property type="match status" value="1"/>
</dbReference>
<dbReference type="Pfam" id="PF25944">
    <property type="entry name" value="Beta-barrel_RND"/>
    <property type="match status" value="1"/>
</dbReference>
<feature type="transmembrane region" description="Helical" evidence="3">
    <location>
        <begin position="12"/>
        <end position="29"/>
    </location>
</feature>
<reference evidence="6 7" key="1">
    <citation type="submission" date="2018-12" db="EMBL/GenBank/DDBJ databases">
        <title>Flammeovirga pectinis sp. nov., isolated from the gut of the Korean scallop, Patinopecten yessoensis.</title>
        <authorList>
            <person name="Bae J.-W."/>
            <person name="Jeong Y.-S."/>
            <person name="Kang W."/>
        </authorList>
    </citation>
    <scope>NUCLEOTIDE SEQUENCE [LARGE SCALE GENOMIC DNA]</scope>
    <source>
        <strain evidence="6 7">L12M1</strain>
    </source>
</reference>
<accession>A0A3S9PBB9</accession>
<keyword evidence="3" id="KW-0812">Transmembrane</keyword>
<dbReference type="GO" id="GO:0022857">
    <property type="term" value="F:transmembrane transporter activity"/>
    <property type="evidence" value="ECO:0007669"/>
    <property type="project" value="InterPro"/>
</dbReference>
<keyword evidence="7" id="KW-1185">Reference proteome</keyword>
<dbReference type="Gene3D" id="2.40.50.100">
    <property type="match status" value="1"/>
</dbReference>
<dbReference type="NCBIfam" id="TIGR01730">
    <property type="entry name" value="RND_mfp"/>
    <property type="match status" value="1"/>
</dbReference>
<dbReference type="GO" id="GO:0005886">
    <property type="term" value="C:plasma membrane"/>
    <property type="evidence" value="ECO:0007669"/>
    <property type="project" value="TreeGrafter"/>
</dbReference>
<name>A0A3S9PBB9_9BACT</name>
<dbReference type="EMBL" id="CP034563">
    <property type="protein sequence ID" value="AZQ65531.1"/>
    <property type="molecule type" value="Genomic_DNA"/>
</dbReference>
<dbReference type="Pfam" id="PF25917">
    <property type="entry name" value="BSH_RND"/>
    <property type="match status" value="1"/>
</dbReference>
<comment type="similarity">
    <text evidence="1">Belongs to the membrane fusion protein (MFP) (TC 8.A.1) family.</text>
</comment>
<dbReference type="Proteomes" id="UP000267268">
    <property type="component" value="Chromosome 2"/>
</dbReference>
<evidence type="ECO:0000313" key="7">
    <source>
        <dbReference type="Proteomes" id="UP000267268"/>
    </source>
</evidence>
<dbReference type="InterPro" id="IPR058626">
    <property type="entry name" value="MdtA-like_b-barrel"/>
</dbReference>
<keyword evidence="2" id="KW-0175">Coiled coil</keyword>
<feature type="coiled-coil region" evidence="2">
    <location>
        <begin position="104"/>
        <end position="169"/>
    </location>
</feature>
<feature type="domain" description="Multidrug resistance protein MdtA-like beta-barrel" evidence="5">
    <location>
        <begin position="225"/>
        <end position="305"/>
    </location>
</feature>
<proteinExistence type="inferred from homology"/>
<evidence type="ECO:0000256" key="2">
    <source>
        <dbReference type="SAM" id="Coils"/>
    </source>
</evidence>
<dbReference type="Gene3D" id="2.40.420.20">
    <property type="match status" value="1"/>
</dbReference>
<protein>
    <submittedName>
        <fullName evidence="6">Efflux RND transporter periplasmic adaptor subunit</fullName>
    </submittedName>
</protein>
<evidence type="ECO:0000259" key="4">
    <source>
        <dbReference type="Pfam" id="PF25917"/>
    </source>
</evidence>
<dbReference type="SUPFAM" id="SSF111369">
    <property type="entry name" value="HlyD-like secretion proteins"/>
    <property type="match status" value="1"/>
</dbReference>
<dbReference type="AlphaFoldDB" id="A0A3S9PBB9"/>